<dbReference type="InterPro" id="IPR003136">
    <property type="entry name" value="Cytidylate_kin"/>
</dbReference>
<keyword evidence="11" id="KW-1185">Reference proteome</keyword>
<comment type="caution">
    <text evidence="10">The sequence shown here is derived from an EMBL/GenBank/DDBJ whole genome shotgun (WGS) entry which is preliminary data.</text>
</comment>
<proteinExistence type="inferred from homology"/>
<dbReference type="SUPFAM" id="SSF52540">
    <property type="entry name" value="P-loop containing nucleoside triphosphate hydrolases"/>
    <property type="match status" value="1"/>
</dbReference>
<evidence type="ECO:0000256" key="4">
    <source>
        <dbReference type="ARBA" id="ARBA00022777"/>
    </source>
</evidence>
<evidence type="ECO:0000256" key="6">
    <source>
        <dbReference type="ARBA" id="ARBA00047615"/>
    </source>
</evidence>
<evidence type="ECO:0000256" key="7">
    <source>
        <dbReference type="ARBA" id="ARBA00048478"/>
    </source>
</evidence>
<name>A0ABX5FFX4_9BURK</name>
<dbReference type="NCBIfam" id="TIGR00017">
    <property type="entry name" value="cmk"/>
    <property type="match status" value="1"/>
</dbReference>
<comment type="catalytic activity">
    <reaction evidence="6 8">
        <text>dCMP + ATP = dCDP + ADP</text>
        <dbReference type="Rhea" id="RHEA:25094"/>
        <dbReference type="ChEBI" id="CHEBI:30616"/>
        <dbReference type="ChEBI" id="CHEBI:57566"/>
        <dbReference type="ChEBI" id="CHEBI:58593"/>
        <dbReference type="ChEBI" id="CHEBI:456216"/>
        <dbReference type="EC" id="2.7.4.25"/>
    </reaction>
</comment>
<protein>
    <recommendedName>
        <fullName evidence="8">Cytidylate kinase</fullName>
        <shortName evidence="8">CK</shortName>
        <ecNumber evidence="8">2.7.4.25</ecNumber>
    </recommendedName>
    <alternativeName>
        <fullName evidence="8">Cytidine monophosphate kinase</fullName>
        <shortName evidence="8">CMP kinase</shortName>
    </alternativeName>
</protein>
<dbReference type="PANTHER" id="PTHR21299">
    <property type="entry name" value="CYTIDYLATE KINASE/PANTOATE-BETA-ALANINE LIGASE"/>
    <property type="match status" value="1"/>
</dbReference>
<dbReference type="PANTHER" id="PTHR21299:SF2">
    <property type="entry name" value="CYTIDYLATE KINASE"/>
    <property type="match status" value="1"/>
</dbReference>
<dbReference type="InterPro" id="IPR011994">
    <property type="entry name" value="Cytidylate_kinase_dom"/>
</dbReference>
<feature type="binding site" evidence="8">
    <location>
        <begin position="24"/>
        <end position="32"/>
    </location>
    <ligand>
        <name>ATP</name>
        <dbReference type="ChEBI" id="CHEBI:30616"/>
    </ligand>
</feature>
<keyword evidence="8" id="KW-0963">Cytoplasm</keyword>
<feature type="domain" description="Cytidylate kinase" evidence="9">
    <location>
        <begin position="20"/>
        <end position="226"/>
    </location>
</feature>
<comment type="similarity">
    <text evidence="1 8">Belongs to the cytidylate kinase family. Type 1 subfamily.</text>
</comment>
<evidence type="ECO:0000256" key="8">
    <source>
        <dbReference type="HAMAP-Rule" id="MF_00238"/>
    </source>
</evidence>
<dbReference type="GO" id="GO:0016301">
    <property type="term" value="F:kinase activity"/>
    <property type="evidence" value="ECO:0007669"/>
    <property type="project" value="UniProtKB-KW"/>
</dbReference>
<accession>A0ABX5FFX4</accession>
<dbReference type="CDD" id="cd02020">
    <property type="entry name" value="CMPK"/>
    <property type="match status" value="1"/>
</dbReference>
<dbReference type="HAMAP" id="MF_00238">
    <property type="entry name" value="Cytidyl_kinase_type1"/>
    <property type="match status" value="1"/>
</dbReference>
<dbReference type="Gene3D" id="3.40.50.300">
    <property type="entry name" value="P-loop containing nucleotide triphosphate hydrolases"/>
    <property type="match status" value="1"/>
</dbReference>
<dbReference type="Pfam" id="PF02224">
    <property type="entry name" value="Cytidylate_kin"/>
    <property type="match status" value="1"/>
</dbReference>
<comment type="catalytic activity">
    <reaction evidence="7 8">
        <text>CMP + ATP = CDP + ADP</text>
        <dbReference type="Rhea" id="RHEA:11600"/>
        <dbReference type="ChEBI" id="CHEBI:30616"/>
        <dbReference type="ChEBI" id="CHEBI:58069"/>
        <dbReference type="ChEBI" id="CHEBI:60377"/>
        <dbReference type="ChEBI" id="CHEBI:456216"/>
        <dbReference type="EC" id="2.7.4.25"/>
    </reaction>
</comment>
<keyword evidence="2 8" id="KW-0808">Transferase</keyword>
<dbReference type="Proteomes" id="UP000242660">
    <property type="component" value="Unassembled WGS sequence"/>
</dbReference>
<keyword evidence="5 8" id="KW-0067">ATP-binding</keyword>
<evidence type="ECO:0000256" key="3">
    <source>
        <dbReference type="ARBA" id="ARBA00022741"/>
    </source>
</evidence>
<dbReference type="EC" id="2.7.4.25" evidence="8"/>
<sequence>MIRTIYRVSDLILNNFIPIITIDGPTASGKGTIAKHLAKVLGFHYLDSGAIYRLTALASVRHGIDPENFSALAALAKKLDIHFENERILLSSEDVTDIIRVEALGNRASAIAIHPTLRAALSDLQRTFKIPPGLVADGRDMGTIVFPEADLKVFLTATPRTRAQRRYKQLIERGFSTTIRNVLIDLGVRDDRDRNRSEAPLRPAEGARVLDTSEFTIEQTVTQVLGWFSQVR</sequence>
<gene>
    <name evidence="8 10" type="primary">cmk</name>
    <name evidence="10" type="ORF">BZL35_00471</name>
</gene>
<keyword evidence="3 8" id="KW-0547">Nucleotide-binding</keyword>
<dbReference type="InterPro" id="IPR027417">
    <property type="entry name" value="P-loop_NTPase"/>
</dbReference>
<reference evidence="10 11" key="1">
    <citation type="journal article" date="2017" name="Front. Microbiol.">
        <title>Genome of Ca. Pandoraea novymonadis, an Endosymbiotic Bacterium of the Trypanosomatid Novymonas esmeraldas.</title>
        <authorList>
            <person name="Kostygov A.Y."/>
            <person name="Butenko A."/>
            <person name="Nenarokova A."/>
            <person name="Tashyreva D."/>
            <person name="Flegontov P."/>
            <person name="Lukes J."/>
            <person name="Yurchenko V."/>
        </authorList>
    </citation>
    <scope>NUCLEOTIDE SEQUENCE [LARGE SCALE GENOMIC DNA]</scope>
    <source>
        <strain evidence="10 11">E262</strain>
    </source>
</reference>
<evidence type="ECO:0000313" key="11">
    <source>
        <dbReference type="Proteomes" id="UP000242660"/>
    </source>
</evidence>
<dbReference type="EMBL" id="MUHY01000001">
    <property type="protein sequence ID" value="PSB92236.1"/>
    <property type="molecule type" value="Genomic_DNA"/>
</dbReference>
<evidence type="ECO:0000313" key="10">
    <source>
        <dbReference type="EMBL" id="PSB92236.1"/>
    </source>
</evidence>
<evidence type="ECO:0000256" key="5">
    <source>
        <dbReference type="ARBA" id="ARBA00022840"/>
    </source>
</evidence>
<evidence type="ECO:0000259" key="9">
    <source>
        <dbReference type="Pfam" id="PF02224"/>
    </source>
</evidence>
<keyword evidence="4 8" id="KW-0418">Kinase</keyword>
<evidence type="ECO:0000256" key="1">
    <source>
        <dbReference type="ARBA" id="ARBA00009427"/>
    </source>
</evidence>
<evidence type="ECO:0000256" key="2">
    <source>
        <dbReference type="ARBA" id="ARBA00022679"/>
    </source>
</evidence>
<organism evidence="10 11">
    <name type="scientific">Candidatus Pandoraea novymonadis</name>
    <dbReference type="NCBI Taxonomy" id="1808959"/>
    <lineage>
        <taxon>Bacteria</taxon>
        <taxon>Pseudomonadati</taxon>
        <taxon>Pseudomonadota</taxon>
        <taxon>Betaproteobacteria</taxon>
        <taxon>Burkholderiales</taxon>
        <taxon>Burkholderiaceae</taxon>
        <taxon>Pandoraea</taxon>
    </lineage>
</organism>
<comment type="subcellular location">
    <subcellularLocation>
        <location evidence="8">Cytoplasm</location>
    </subcellularLocation>
</comment>